<dbReference type="GO" id="GO:0006355">
    <property type="term" value="P:regulation of DNA-templated transcription"/>
    <property type="evidence" value="ECO:0007669"/>
    <property type="project" value="InterPro"/>
</dbReference>
<dbReference type="InterPro" id="IPR000014">
    <property type="entry name" value="PAS"/>
</dbReference>
<evidence type="ECO:0000256" key="5">
    <source>
        <dbReference type="ARBA" id="ARBA00023136"/>
    </source>
</evidence>
<evidence type="ECO:0000313" key="11">
    <source>
        <dbReference type="EMBL" id="TFW71933.1"/>
    </source>
</evidence>
<dbReference type="Proteomes" id="UP000297706">
    <property type="component" value="Unassembled WGS sequence"/>
</dbReference>
<feature type="transmembrane region" description="Helical" evidence="6">
    <location>
        <begin position="12"/>
        <end position="34"/>
    </location>
</feature>
<feature type="transmembrane region" description="Helical" evidence="6">
    <location>
        <begin position="483"/>
        <end position="506"/>
    </location>
</feature>
<dbReference type="OrthoDB" id="9813903at2"/>
<dbReference type="GO" id="GO:0007165">
    <property type="term" value="P:signal transduction"/>
    <property type="evidence" value="ECO:0007669"/>
    <property type="project" value="UniProtKB-ARBA"/>
</dbReference>
<dbReference type="InterPro" id="IPR013655">
    <property type="entry name" value="PAS_fold_3"/>
</dbReference>
<evidence type="ECO:0000256" key="2">
    <source>
        <dbReference type="ARBA" id="ARBA00022475"/>
    </source>
</evidence>
<protein>
    <submittedName>
        <fullName evidence="11">Diguanylate cyclase</fullName>
    </submittedName>
</protein>
<evidence type="ECO:0000259" key="10">
    <source>
        <dbReference type="PROSITE" id="PS50887"/>
    </source>
</evidence>
<dbReference type="InterPro" id="IPR042240">
    <property type="entry name" value="CHASE_sf"/>
</dbReference>
<reference evidence="11 12" key="1">
    <citation type="submission" date="2018-02" db="EMBL/GenBank/DDBJ databases">
        <title>A novel lanthanide dependent methylotroph, Methylotenera sp. La3113.</title>
        <authorList>
            <person name="Lv H."/>
            <person name="Tani A."/>
        </authorList>
    </citation>
    <scope>NUCLEOTIDE SEQUENCE [LARGE SCALE GENOMIC DNA]</scope>
    <source>
        <strain evidence="11 12">La3113</strain>
    </source>
</reference>
<feature type="transmembrane region" description="Helical" evidence="6">
    <location>
        <begin position="46"/>
        <end position="78"/>
    </location>
</feature>
<keyword evidence="4 6" id="KW-1133">Transmembrane helix</keyword>
<feature type="transmembrane region" description="Helical" evidence="6">
    <location>
        <begin position="196"/>
        <end position="216"/>
    </location>
</feature>
<dbReference type="PROSITE" id="PS50113">
    <property type="entry name" value="PAC"/>
    <property type="match status" value="2"/>
</dbReference>
<dbReference type="InterPro" id="IPR000700">
    <property type="entry name" value="PAS-assoc_C"/>
</dbReference>
<dbReference type="Pfam" id="PF08447">
    <property type="entry name" value="PAS_3"/>
    <property type="match status" value="1"/>
</dbReference>
<dbReference type="SMART" id="SM01079">
    <property type="entry name" value="CHASE"/>
    <property type="match status" value="1"/>
</dbReference>
<feature type="domain" description="CHASE" evidence="9">
    <location>
        <begin position="261"/>
        <end position="416"/>
    </location>
</feature>
<dbReference type="InterPro" id="IPR013767">
    <property type="entry name" value="PAS_fold"/>
</dbReference>
<dbReference type="SMART" id="SM00091">
    <property type="entry name" value="PAS"/>
    <property type="match status" value="2"/>
</dbReference>
<keyword evidence="2" id="KW-1003">Cell membrane</keyword>
<organism evidence="11 12">
    <name type="scientific">Methylotenera oryzisoli</name>
    <dbReference type="NCBI Taxonomy" id="2080758"/>
    <lineage>
        <taxon>Bacteria</taxon>
        <taxon>Pseudomonadati</taxon>
        <taxon>Pseudomonadota</taxon>
        <taxon>Betaproteobacteria</taxon>
        <taxon>Nitrosomonadales</taxon>
        <taxon>Methylophilaceae</taxon>
        <taxon>Methylotenera</taxon>
    </lineage>
</organism>
<name>A0A4Y9VTS7_9PROT</name>
<dbReference type="InterPro" id="IPR029787">
    <property type="entry name" value="Nucleotide_cyclase"/>
</dbReference>
<dbReference type="CDD" id="cd00130">
    <property type="entry name" value="PAS"/>
    <property type="match status" value="2"/>
</dbReference>
<dbReference type="InterPro" id="IPR052155">
    <property type="entry name" value="Biofilm_reg_signaling"/>
</dbReference>
<dbReference type="Gene3D" id="3.30.450.350">
    <property type="entry name" value="CHASE domain"/>
    <property type="match status" value="1"/>
</dbReference>
<dbReference type="NCBIfam" id="TIGR00229">
    <property type="entry name" value="sensory_box"/>
    <property type="match status" value="2"/>
</dbReference>
<dbReference type="SUPFAM" id="SSF55785">
    <property type="entry name" value="PYP-like sensor domain (PAS domain)"/>
    <property type="match status" value="2"/>
</dbReference>
<dbReference type="Pfam" id="PF00989">
    <property type="entry name" value="PAS"/>
    <property type="match status" value="1"/>
</dbReference>
<evidence type="ECO:0000256" key="1">
    <source>
        <dbReference type="ARBA" id="ARBA00004651"/>
    </source>
</evidence>
<dbReference type="RefSeq" id="WP_135277362.1">
    <property type="nucleotide sequence ID" value="NZ_PQVH01000008.1"/>
</dbReference>
<gene>
    <name evidence="11" type="ORF">C3Y98_06455</name>
</gene>
<dbReference type="SMART" id="SM00267">
    <property type="entry name" value="GGDEF"/>
    <property type="match status" value="1"/>
</dbReference>
<dbReference type="InterPro" id="IPR000160">
    <property type="entry name" value="GGDEF_dom"/>
</dbReference>
<evidence type="ECO:0000259" key="8">
    <source>
        <dbReference type="PROSITE" id="PS50113"/>
    </source>
</evidence>
<dbReference type="PANTHER" id="PTHR44757">
    <property type="entry name" value="DIGUANYLATE CYCLASE DGCP"/>
    <property type="match status" value="1"/>
</dbReference>
<dbReference type="Pfam" id="PF03924">
    <property type="entry name" value="CHASE"/>
    <property type="match status" value="1"/>
</dbReference>
<evidence type="ECO:0000259" key="7">
    <source>
        <dbReference type="PROSITE" id="PS50112"/>
    </source>
</evidence>
<dbReference type="InterPro" id="IPR006189">
    <property type="entry name" value="CHASE_dom"/>
</dbReference>
<feature type="domain" description="PAS" evidence="7">
    <location>
        <begin position="655"/>
        <end position="725"/>
    </location>
</feature>
<dbReference type="CDD" id="cd01949">
    <property type="entry name" value="GGDEF"/>
    <property type="match status" value="1"/>
</dbReference>
<dbReference type="PROSITE" id="PS50839">
    <property type="entry name" value="CHASE"/>
    <property type="match status" value="1"/>
</dbReference>
<evidence type="ECO:0000256" key="4">
    <source>
        <dbReference type="ARBA" id="ARBA00022989"/>
    </source>
</evidence>
<sequence length="948" mass="106865">MINPLSIQKNAVVYSLLLILAYVITGKLGLMLALPPGYASAIFPPAGIAIAAVFVAGRTVLPAIFLGSFLLNILVGYSAGHQVKMTDVEVALLIAVASALQAYLGGWWLKHKIHYPTTLDSPVDVVTFFISAPVICLISATISVTGLLSLGLIEKSLFFTSWASWWIGDTLGLIVMLPLTLVAIGKPRAIWKKRSLTIAVPMLITFALLIITFVVVSRWERKESLVEFDALSNQISEQLRVRFESQEAVIGQTSALFSYRASEKVTRQDFYHFVSAIKRESPMTFAIEWAPKVTHRERASYVKQLSKEFQDFEIKQLDAQRKLVVSSDKDFYFPITYIVPLKESTRAILGVDLASLPDRKDAIQRAISLKAAIASPPTRLIINDGTELGLMLIYPIHGTSQDGVLSAVLRANIFFGELFKPFAHTVHVRLTDVESGKYLYNNFADNQIDSLYTRDFRFGGRYYRLDTLPTAQYYQQHRGWQSWNMLAVGLFGTGLMGALLLIGTGYTARIENLVKQKTEELKDSFYRFQEITSTLGEGIYVTDINGVITFTNPKAQDLLGRSESELLGQNAHSLFHHRPIEGSSHTERECLISNVIHSKQPYKSTEEVFWHKNGSPIYVSVNSVPFFRNNEIIGTLVVFDDISDRKKIEFALRASEKSFKEIIEYAPIGIAIVSLDGRFTVVNQTLCNIVGYTNDELIRRTFQEITYPDDLSLDLEHVQRLLDGEIDTYRMEKRYIRKDNVPVWVQLSASIFRDENLTPQYFIAQIEDISERKIRDNEVHQHAYFDTLTKLPNRRMLMEKLSQALSQSEHHQRKFALFFLDLDHFKQINDTLGHDTGDIILKEAASRLLSCVRSSDTVSRLGGDEFVIILNDVSSAHDAQLLAEKILNNFSEPIDVNGSELFIGTSIGIAVHDGDTKTTIRELMKRADSAMYESKASGRNRYSFYTST</sequence>
<dbReference type="PANTHER" id="PTHR44757:SF2">
    <property type="entry name" value="BIOFILM ARCHITECTURE MAINTENANCE PROTEIN MBAA"/>
    <property type="match status" value="1"/>
</dbReference>
<dbReference type="InterPro" id="IPR043128">
    <property type="entry name" value="Rev_trsase/Diguanyl_cyclase"/>
</dbReference>
<dbReference type="PROSITE" id="PS50887">
    <property type="entry name" value="GGDEF"/>
    <property type="match status" value="1"/>
</dbReference>
<proteinExistence type="predicted"/>
<evidence type="ECO:0000256" key="3">
    <source>
        <dbReference type="ARBA" id="ARBA00022692"/>
    </source>
</evidence>
<dbReference type="InterPro" id="IPR001610">
    <property type="entry name" value="PAC"/>
</dbReference>
<keyword evidence="5 6" id="KW-0472">Membrane</keyword>
<comment type="caution">
    <text evidence="11">The sequence shown here is derived from an EMBL/GenBank/DDBJ whole genome shotgun (WGS) entry which is preliminary data.</text>
</comment>
<dbReference type="Gene3D" id="3.30.70.270">
    <property type="match status" value="1"/>
</dbReference>
<dbReference type="InterPro" id="IPR035965">
    <property type="entry name" value="PAS-like_dom_sf"/>
</dbReference>
<comment type="subcellular location">
    <subcellularLocation>
        <location evidence="1">Cell membrane</location>
        <topology evidence="1">Multi-pass membrane protein</topology>
    </subcellularLocation>
</comment>
<feature type="transmembrane region" description="Helical" evidence="6">
    <location>
        <begin position="90"/>
        <end position="109"/>
    </location>
</feature>
<evidence type="ECO:0000313" key="12">
    <source>
        <dbReference type="Proteomes" id="UP000297706"/>
    </source>
</evidence>
<feature type="transmembrane region" description="Helical" evidence="6">
    <location>
        <begin position="165"/>
        <end position="184"/>
    </location>
</feature>
<dbReference type="Pfam" id="PF00990">
    <property type="entry name" value="GGDEF"/>
    <property type="match status" value="1"/>
</dbReference>
<feature type="domain" description="PAC" evidence="8">
    <location>
        <begin position="603"/>
        <end position="654"/>
    </location>
</feature>
<dbReference type="NCBIfam" id="TIGR00254">
    <property type="entry name" value="GGDEF"/>
    <property type="match status" value="1"/>
</dbReference>
<dbReference type="GO" id="GO:0003824">
    <property type="term" value="F:catalytic activity"/>
    <property type="evidence" value="ECO:0007669"/>
    <property type="project" value="UniProtKB-ARBA"/>
</dbReference>
<dbReference type="SUPFAM" id="SSF55073">
    <property type="entry name" value="Nucleotide cyclase"/>
    <property type="match status" value="1"/>
</dbReference>
<dbReference type="InterPro" id="IPR007895">
    <property type="entry name" value="MASE1"/>
</dbReference>
<evidence type="ECO:0000256" key="6">
    <source>
        <dbReference type="SAM" id="Phobius"/>
    </source>
</evidence>
<dbReference type="Gene3D" id="3.30.450.20">
    <property type="entry name" value="PAS domain"/>
    <property type="match status" value="2"/>
</dbReference>
<keyword evidence="3 6" id="KW-0812">Transmembrane</keyword>
<dbReference type="SMART" id="SM00086">
    <property type="entry name" value="PAC"/>
    <property type="match status" value="2"/>
</dbReference>
<keyword evidence="12" id="KW-1185">Reference proteome</keyword>
<dbReference type="GO" id="GO:0005886">
    <property type="term" value="C:plasma membrane"/>
    <property type="evidence" value="ECO:0007669"/>
    <property type="project" value="UniProtKB-SubCell"/>
</dbReference>
<dbReference type="Pfam" id="PF05231">
    <property type="entry name" value="MASE1"/>
    <property type="match status" value="1"/>
</dbReference>
<feature type="domain" description="GGDEF" evidence="10">
    <location>
        <begin position="813"/>
        <end position="947"/>
    </location>
</feature>
<feature type="domain" description="PAS" evidence="7">
    <location>
        <begin position="524"/>
        <end position="576"/>
    </location>
</feature>
<dbReference type="PROSITE" id="PS50112">
    <property type="entry name" value="PAS"/>
    <property type="match status" value="2"/>
</dbReference>
<accession>A0A4Y9VTS7</accession>
<evidence type="ECO:0000259" key="9">
    <source>
        <dbReference type="PROSITE" id="PS50839"/>
    </source>
</evidence>
<dbReference type="AlphaFoldDB" id="A0A4Y9VTS7"/>
<feature type="transmembrane region" description="Helical" evidence="6">
    <location>
        <begin position="129"/>
        <end position="153"/>
    </location>
</feature>
<dbReference type="EMBL" id="PQVH01000008">
    <property type="protein sequence ID" value="TFW71933.1"/>
    <property type="molecule type" value="Genomic_DNA"/>
</dbReference>
<dbReference type="FunFam" id="3.30.70.270:FF:000001">
    <property type="entry name" value="Diguanylate cyclase domain protein"/>
    <property type="match status" value="1"/>
</dbReference>
<feature type="domain" description="PAC" evidence="8">
    <location>
        <begin position="729"/>
        <end position="781"/>
    </location>
</feature>